<accession>A0A6P8HIF2</accession>
<dbReference type="Gene3D" id="1.10.150.130">
    <property type="match status" value="1"/>
</dbReference>
<sequence>MRVISTADGKQVQRISGEQRSESYTSSRPSEASELGHTLTKLLTGSLSKSSLNTYQRPWAVFAQFSANTFHTKTEIPISPDTLALFVAYLSDSGYAASTALTYISAIGYVHRLSSLPDPSKSELIRLALRGYAKQKTPGDARLRITLPILEQLLSAFDHTISSTYKGNLMKAMSVTAFFAALRIGEITIRNPTCVRNLIQLDQISFKRNRLGQVEAMQLSMKFFKHSDTSCPVVLSICPEKPVCPLSILALYLSLRGYTNGPLFCWPDNSPVRRQFFVNALNNALGFCGLDHKDYKTHSFRIGAASWAAEKGMSDSKIKLFGRWKSSAFVRYIRTPTLGSA</sequence>
<dbReference type="RefSeq" id="XP_031552422.1">
    <property type="nucleotide sequence ID" value="XM_031696562.1"/>
</dbReference>
<dbReference type="Gene3D" id="1.10.443.10">
    <property type="entry name" value="Intergrase catalytic core"/>
    <property type="match status" value="1"/>
</dbReference>
<dbReference type="GO" id="GO:0006310">
    <property type="term" value="P:DNA recombination"/>
    <property type="evidence" value="ECO:0007669"/>
    <property type="project" value="UniProtKB-KW"/>
</dbReference>
<evidence type="ECO:0000313" key="6">
    <source>
        <dbReference type="RefSeq" id="XP_031552422.1"/>
    </source>
</evidence>
<dbReference type="InParanoid" id="A0A6P8HIF2"/>
<feature type="region of interest" description="Disordered" evidence="3">
    <location>
        <begin position="1"/>
        <end position="35"/>
    </location>
</feature>
<keyword evidence="5" id="KW-1185">Reference proteome</keyword>
<gene>
    <name evidence="6" type="primary">LOC116289613</name>
</gene>
<evidence type="ECO:0000256" key="1">
    <source>
        <dbReference type="ARBA" id="ARBA00023125"/>
    </source>
</evidence>
<keyword evidence="1" id="KW-0238">DNA-binding</keyword>
<dbReference type="GO" id="GO:0003677">
    <property type="term" value="F:DNA binding"/>
    <property type="evidence" value="ECO:0007669"/>
    <property type="project" value="UniProtKB-KW"/>
</dbReference>
<dbReference type="InterPro" id="IPR010998">
    <property type="entry name" value="Integrase_recombinase_N"/>
</dbReference>
<dbReference type="GO" id="GO:0015074">
    <property type="term" value="P:DNA integration"/>
    <property type="evidence" value="ECO:0007669"/>
    <property type="project" value="InterPro"/>
</dbReference>
<dbReference type="AlphaFoldDB" id="A0A6P8HIF2"/>
<feature type="compositionally biased region" description="Polar residues" evidence="3">
    <location>
        <begin position="13"/>
        <end position="30"/>
    </location>
</feature>
<dbReference type="PANTHER" id="PTHR34605:SF3">
    <property type="entry name" value="P CELL-TYPE AGGLUTINATION PROTEIN MAP4-LIKE-RELATED"/>
    <property type="match status" value="1"/>
</dbReference>
<keyword evidence="2" id="KW-0233">DNA recombination</keyword>
<evidence type="ECO:0000256" key="3">
    <source>
        <dbReference type="SAM" id="MobiDB-lite"/>
    </source>
</evidence>
<dbReference type="InterPro" id="IPR013762">
    <property type="entry name" value="Integrase-like_cat_sf"/>
</dbReference>
<dbReference type="OrthoDB" id="415455at2759"/>
<dbReference type="SUPFAM" id="SSF56349">
    <property type="entry name" value="DNA breaking-rejoining enzymes"/>
    <property type="match status" value="1"/>
</dbReference>
<reference evidence="6" key="1">
    <citation type="submission" date="2025-08" db="UniProtKB">
        <authorList>
            <consortium name="RefSeq"/>
        </authorList>
    </citation>
    <scope>IDENTIFICATION</scope>
    <source>
        <tissue evidence="6">Tentacle</tissue>
    </source>
</reference>
<protein>
    <submittedName>
        <fullName evidence="6">Uncharacterized protein LOC116289613</fullName>
    </submittedName>
</protein>
<organism evidence="5 6">
    <name type="scientific">Actinia tenebrosa</name>
    <name type="common">Australian red waratah sea anemone</name>
    <dbReference type="NCBI Taxonomy" id="6105"/>
    <lineage>
        <taxon>Eukaryota</taxon>
        <taxon>Metazoa</taxon>
        <taxon>Cnidaria</taxon>
        <taxon>Anthozoa</taxon>
        <taxon>Hexacorallia</taxon>
        <taxon>Actiniaria</taxon>
        <taxon>Actiniidae</taxon>
        <taxon>Actinia</taxon>
    </lineage>
</organism>
<evidence type="ECO:0000313" key="5">
    <source>
        <dbReference type="Proteomes" id="UP000515163"/>
    </source>
</evidence>
<dbReference type="Proteomes" id="UP000515163">
    <property type="component" value="Unplaced"/>
</dbReference>
<dbReference type="SUPFAM" id="SSF47823">
    <property type="entry name" value="lambda integrase-like, N-terminal domain"/>
    <property type="match status" value="1"/>
</dbReference>
<evidence type="ECO:0000256" key="2">
    <source>
        <dbReference type="ARBA" id="ARBA00023172"/>
    </source>
</evidence>
<dbReference type="InterPro" id="IPR052925">
    <property type="entry name" value="Phage_Integrase-like_Recomb"/>
</dbReference>
<evidence type="ECO:0000259" key="4">
    <source>
        <dbReference type="PROSITE" id="PS51898"/>
    </source>
</evidence>
<dbReference type="KEGG" id="aten:116289613"/>
<name>A0A6P8HIF2_ACTTE</name>
<feature type="domain" description="Tyr recombinase" evidence="4">
    <location>
        <begin position="142"/>
        <end position="341"/>
    </location>
</feature>
<dbReference type="GeneID" id="116289613"/>
<dbReference type="PANTHER" id="PTHR34605">
    <property type="entry name" value="PHAGE_INTEGRASE DOMAIN-CONTAINING PROTEIN"/>
    <property type="match status" value="1"/>
</dbReference>
<dbReference type="InterPro" id="IPR002104">
    <property type="entry name" value="Integrase_catalytic"/>
</dbReference>
<proteinExistence type="predicted"/>
<dbReference type="PROSITE" id="PS51898">
    <property type="entry name" value="TYR_RECOMBINASE"/>
    <property type="match status" value="1"/>
</dbReference>
<dbReference type="InterPro" id="IPR011010">
    <property type="entry name" value="DNA_brk_join_enz"/>
</dbReference>